<name>A0A6J6ZLG2_9ZZZZ</name>
<keyword evidence="2" id="KW-0808">Transferase</keyword>
<dbReference type="PANTHER" id="PTHR30582">
    <property type="entry name" value="L,D-TRANSPEPTIDASE"/>
    <property type="match status" value="1"/>
</dbReference>
<feature type="domain" description="Peptidoglycan binding-like" evidence="7">
    <location>
        <begin position="121"/>
        <end position="173"/>
    </location>
</feature>
<dbReference type="Pfam" id="PF03734">
    <property type="entry name" value="YkuD"/>
    <property type="match status" value="1"/>
</dbReference>
<organism evidence="9">
    <name type="scientific">freshwater metagenome</name>
    <dbReference type="NCBI Taxonomy" id="449393"/>
    <lineage>
        <taxon>unclassified sequences</taxon>
        <taxon>metagenomes</taxon>
        <taxon>ecological metagenomes</taxon>
    </lineage>
</organism>
<feature type="compositionally biased region" description="Polar residues" evidence="6">
    <location>
        <begin position="32"/>
        <end position="89"/>
    </location>
</feature>
<dbReference type="GO" id="GO:0005576">
    <property type="term" value="C:extracellular region"/>
    <property type="evidence" value="ECO:0007669"/>
    <property type="project" value="TreeGrafter"/>
</dbReference>
<dbReference type="InterPro" id="IPR036366">
    <property type="entry name" value="PGBDSf"/>
</dbReference>
<reference evidence="9" key="1">
    <citation type="submission" date="2020-05" db="EMBL/GenBank/DDBJ databases">
        <authorList>
            <person name="Chiriac C."/>
            <person name="Salcher M."/>
            <person name="Ghai R."/>
            <person name="Kavagutti S V."/>
        </authorList>
    </citation>
    <scope>NUCLEOTIDE SEQUENCE</scope>
</reference>
<keyword evidence="4" id="KW-0573">Peptidoglycan synthesis</keyword>
<gene>
    <name evidence="9" type="ORF">UFOPK3001_02217</name>
</gene>
<dbReference type="InterPro" id="IPR050979">
    <property type="entry name" value="LD-transpeptidase"/>
</dbReference>
<evidence type="ECO:0000256" key="1">
    <source>
        <dbReference type="ARBA" id="ARBA00004752"/>
    </source>
</evidence>
<dbReference type="EMBL" id="CAFAAJ010000194">
    <property type="protein sequence ID" value="CAB4821585.1"/>
    <property type="molecule type" value="Genomic_DNA"/>
</dbReference>
<comment type="pathway">
    <text evidence="1">Cell wall biogenesis; peptidoglycan biosynthesis.</text>
</comment>
<dbReference type="CDD" id="cd16913">
    <property type="entry name" value="YkuD_like"/>
    <property type="match status" value="1"/>
</dbReference>
<evidence type="ECO:0000259" key="8">
    <source>
        <dbReference type="Pfam" id="PF03734"/>
    </source>
</evidence>
<keyword evidence="3" id="KW-0133">Cell shape</keyword>
<evidence type="ECO:0000313" key="9">
    <source>
        <dbReference type="EMBL" id="CAB4821585.1"/>
    </source>
</evidence>
<evidence type="ECO:0000256" key="5">
    <source>
        <dbReference type="ARBA" id="ARBA00023316"/>
    </source>
</evidence>
<dbReference type="GO" id="GO:0016740">
    <property type="term" value="F:transferase activity"/>
    <property type="evidence" value="ECO:0007669"/>
    <property type="project" value="UniProtKB-KW"/>
</dbReference>
<evidence type="ECO:0000256" key="2">
    <source>
        <dbReference type="ARBA" id="ARBA00022679"/>
    </source>
</evidence>
<keyword evidence="5" id="KW-0961">Cell wall biogenesis/degradation</keyword>
<evidence type="ECO:0000259" key="7">
    <source>
        <dbReference type="Pfam" id="PF01471"/>
    </source>
</evidence>
<dbReference type="Gene3D" id="1.10.101.10">
    <property type="entry name" value="PGBD-like superfamily/PGBD"/>
    <property type="match status" value="1"/>
</dbReference>
<dbReference type="InterPro" id="IPR005490">
    <property type="entry name" value="LD_TPept_cat_dom"/>
</dbReference>
<dbReference type="AlphaFoldDB" id="A0A6J6ZLG2"/>
<protein>
    <submittedName>
        <fullName evidence="9">Unannotated protein</fullName>
    </submittedName>
</protein>
<evidence type="ECO:0000256" key="3">
    <source>
        <dbReference type="ARBA" id="ARBA00022960"/>
    </source>
</evidence>
<dbReference type="GO" id="GO:0071555">
    <property type="term" value="P:cell wall organization"/>
    <property type="evidence" value="ECO:0007669"/>
    <property type="project" value="UniProtKB-KW"/>
</dbReference>
<dbReference type="Pfam" id="PF01471">
    <property type="entry name" value="PG_binding_1"/>
    <property type="match status" value="1"/>
</dbReference>
<dbReference type="UniPathway" id="UPA00219"/>
<proteinExistence type="predicted"/>
<accession>A0A6J6ZLG2</accession>
<feature type="region of interest" description="Disordered" evidence="6">
    <location>
        <begin position="32"/>
        <end position="100"/>
    </location>
</feature>
<evidence type="ECO:0000256" key="4">
    <source>
        <dbReference type="ARBA" id="ARBA00022984"/>
    </source>
</evidence>
<dbReference type="GO" id="GO:0008360">
    <property type="term" value="P:regulation of cell shape"/>
    <property type="evidence" value="ECO:0007669"/>
    <property type="project" value="UniProtKB-KW"/>
</dbReference>
<dbReference type="InterPro" id="IPR002477">
    <property type="entry name" value="Peptidoglycan-bd-like"/>
</dbReference>
<feature type="domain" description="L,D-TPase catalytic" evidence="8">
    <location>
        <begin position="226"/>
        <end position="348"/>
    </location>
</feature>
<dbReference type="GO" id="GO:0018104">
    <property type="term" value="P:peptidoglycan-protein cross-linking"/>
    <property type="evidence" value="ECO:0007669"/>
    <property type="project" value="TreeGrafter"/>
</dbReference>
<dbReference type="InterPro" id="IPR036365">
    <property type="entry name" value="PGBD-like_sf"/>
</dbReference>
<dbReference type="InterPro" id="IPR038063">
    <property type="entry name" value="Transpep_catalytic_dom"/>
</dbReference>
<sequence>MRRRKEARALAISVIVCALGVVLVVPFSNSAASSGALTSDTTEVPTSDGESSPSDTSPANMSPASTNSANTESSVTTSKGAVGGSTSTLPDEPIVDDSGDVVGNESGCVLTVRAIRRGNAGANVTCLQQALKAAGYLDGPVTGKYTQATVNAVRKLQTEKELFVDGIAGRETAIELGIWPDEASAVVRTPKPAKGAKDLLGYELSSVASAGADAPPVPEDSGTGRRIVYSRLGQRVWAIDADGRTVRSWLVSGAKFANETPGTHRVYSKSKITTAWNGKATLRLMVRWLKTKIGAIGFHQIPIHRNNNKPYQTEDQLGSRLSGGCQRQAPLDAKFLWDFADIGTKVVVL</sequence>
<dbReference type="Gene3D" id="2.40.440.10">
    <property type="entry name" value="L,D-transpeptidase catalytic domain-like"/>
    <property type="match status" value="1"/>
</dbReference>
<dbReference type="GO" id="GO:0071972">
    <property type="term" value="F:peptidoglycan L,D-transpeptidase activity"/>
    <property type="evidence" value="ECO:0007669"/>
    <property type="project" value="TreeGrafter"/>
</dbReference>
<evidence type="ECO:0000256" key="6">
    <source>
        <dbReference type="SAM" id="MobiDB-lite"/>
    </source>
</evidence>
<dbReference type="PANTHER" id="PTHR30582:SF2">
    <property type="entry name" value="L,D-TRANSPEPTIDASE YCIB-RELATED"/>
    <property type="match status" value="1"/>
</dbReference>
<dbReference type="SUPFAM" id="SSF47090">
    <property type="entry name" value="PGBD-like"/>
    <property type="match status" value="1"/>
</dbReference>
<dbReference type="SUPFAM" id="SSF141523">
    <property type="entry name" value="L,D-transpeptidase catalytic domain-like"/>
    <property type="match status" value="1"/>
</dbReference>